<keyword evidence="3" id="KW-1185">Reference proteome</keyword>
<dbReference type="EMBL" id="BAAAZR010000009">
    <property type="protein sequence ID" value="GAA3815323.1"/>
    <property type="molecule type" value="Genomic_DNA"/>
</dbReference>
<dbReference type="InterPro" id="IPR007138">
    <property type="entry name" value="ABM_dom"/>
</dbReference>
<organism evidence="2 3">
    <name type="scientific">Sphaerisporangium flaviroseum</name>
    <dbReference type="NCBI Taxonomy" id="509199"/>
    <lineage>
        <taxon>Bacteria</taxon>
        <taxon>Bacillati</taxon>
        <taxon>Actinomycetota</taxon>
        <taxon>Actinomycetes</taxon>
        <taxon>Streptosporangiales</taxon>
        <taxon>Streptosporangiaceae</taxon>
        <taxon>Sphaerisporangium</taxon>
    </lineage>
</organism>
<accession>A0ABP7ICR7</accession>
<dbReference type="InterPro" id="IPR011008">
    <property type="entry name" value="Dimeric_a/b-barrel"/>
</dbReference>
<name>A0ABP7ICR7_9ACTN</name>
<dbReference type="RefSeq" id="WP_344942034.1">
    <property type="nucleotide sequence ID" value="NZ_BAAAZR010000009.1"/>
</dbReference>
<dbReference type="PROSITE" id="PS51725">
    <property type="entry name" value="ABM"/>
    <property type="match status" value="1"/>
</dbReference>
<comment type="caution">
    <text evidence="2">The sequence shown here is derived from an EMBL/GenBank/DDBJ whole genome shotgun (WGS) entry which is preliminary data.</text>
</comment>
<protein>
    <recommendedName>
        <fullName evidence="1">ABM domain-containing protein</fullName>
    </recommendedName>
</protein>
<reference evidence="3" key="1">
    <citation type="journal article" date="2019" name="Int. J. Syst. Evol. Microbiol.">
        <title>The Global Catalogue of Microorganisms (GCM) 10K type strain sequencing project: providing services to taxonomists for standard genome sequencing and annotation.</title>
        <authorList>
            <consortium name="The Broad Institute Genomics Platform"/>
            <consortium name="The Broad Institute Genome Sequencing Center for Infectious Disease"/>
            <person name="Wu L."/>
            <person name="Ma J."/>
        </authorList>
    </citation>
    <scope>NUCLEOTIDE SEQUENCE [LARGE SCALE GENOMIC DNA]</scope>
    <source>
        <strain evidence="3">JCM 16908</strain>
    </source>
</reference>
<feature type="domain" description="ABM" evidence="1">
    <location>
        <begin position="2"/>
        <end position="92"/>
    </location>
</feature>
<evidence type="ECO:0000313" key="3">
    <source>
        <dbReference type="Proteomes" id="UP001500888"/>
    </source>
</evidence>
<dbReference type="Gene3D" id="3.30.70.100">
    <property type="match status" value="1"/>
</dbReference>
<dbReference type="Pfam" id="PF03992">
    <property type="entry name" value="ABM"/>
    <property type="match status" value="1"/>
</dbReference>
<proteinExistence type="predicted"/>
<dbReference type="SUPFAM" id="SSF54909">
    <property type="entry name" value="Dimeric alpha+beta barrel"/>
    <property type="match status" value="1"/>
</dbReference>
<dbReference type="Proteomes" id="UP001500888">
    <property type="component" value="Unassembled WGS sequence"/>
</dbReference>
<evidence type="ECO:0000313" key="2">
    <source>
        <dbReference type="EMBL" id="GAA3815323.1"/>
    </source>
</evidence>
<sequence length="102" mass="11457">MIVEHALLKVAPGKGEEFERAFKEAEQVMAKAKGFHFVDLLRGAEGTEDYLLIVAWESLTASVDGFRGSQLHDRWNELLGPYLSTTPEHVHFDLLSHYTGEA</sequence>
<gene>
    <name evidence="2" type="ORF">GCM10022226_40100</name>
</gene>
<evidence type="ECO:0000259" key="1">
    <source>
        <dbReference type="PROSITE" id="PS51725"/>
    </source>
</evidence>